<dbReference type="STRING" id="526729.SAMN04324258_3623"/>
<dbReference type="SUPFAM" id="SSF81301">
    <property type="entry name" value="Nucleotidyltransferase"/>
    <property type="match status" value="1"/>
</dbReference>
<dbReference type="Gene3D" id="3.30.460.10">
    <property type="entry name" value="Beta Polymerase, domain 2"/>
    <property type="match status" value="1"/>
</dbReference>
<dbReference type="OrthoDB" id="5191051at2"/>
<dbReference type="PANTHER" id="PTHR34822:SF1">
    <property type="entry name" value="GRPB FAMILY PROTEIN"/>
    <property type="match status" value="1"/>
</dbReference>
<organism evidence="2 3">
    <name type="scientific">Krasilnikoviella flava</name>
    <dbReference type="NCBI Taxonomy" id="526729"/>
    <lineage>
        <taxon>Bacteria</taxon>
        <taxon>Bacillati</taxon>
        <taxon>Actinomycetota</taxon>
        <taxon>Actinomycetes</taxon>
        <taxon>Micrococcales</taxon>
        <taxon>Promicromonosporaceae</taxon>
        <taxon>Krasilnikoviella</taxon>
    </lineage>
</organism>
<dbReference type="Pfam" id="PF13302">
    <property type="entry name" value="Acetyltransf_3"/>
    <property type="match status" value="1"/>
</dbReference>
<sequence length="381" mass="42047">MFARSLGDDGAQLRPLEPWHAEELLATIDRGREFVGRFVPLPDRITDLESSRSFLAAYAQKAATDTGRLYGIWLDGTLVGGVLFRTMDVAQGTAEAGCWLEPAAAGRGLVTRAARAIIDWAVRERGIHRVEWWAASGNAPSIAVARRLGMRRDGVLREHHEHRGVRQDIEVWSVLAPEWRAQPVPAGQVTGVELVGGVEKREIVVVDPDPGWPARFERERERVEAALGPVAVRVDHVGSTSVPGLAAKPIVDIDVSVPDVENEEAYLPALLAAGYVLRAREPGHRLVRTPELDVHVHVCAAGSDWERRHLLFRDRLRHDADDRAAYAALKRELAARDWSDMNAYADAKGELIAQITDRAEAWAAEAGWRVDASGDVRRTDP</sequence>
<dbReference type="GO" id="GO:0016747">
    <property type="term" value="F:acyltransferase activity, transferring groups other than amino-acyl groups"/>
    <property type="evidence" value="ECO:0007669"/>
    <property type="project" value="InterPro"/>
</dbReference>
<dbReference type="Gene3D" id="3.40.630.30">
    <property type="match status" value="1"/>
</dbReference>
<dbReference type="RefSeq" id="WP_079575971.1">
    <property type="nucleotide sequence ID" value="NZ_FUZQ01000006.1"/>
</dbReference>
<dbReference type="EMBL" id="FUZQ01000006">
    <property type="protein sequence ID" value="SKC76661.1"/>
    <property type="molecule type" value="Genomic_DNA"/>
</dbReference>
<feature type="domain" description="N-acetyltransferase" evidence="1">
    <location>
        <begin position="11"/>
        <end position="178"/>
    </location>
</feature>
<name>A0A1T5LKY1_9MICO</name>
<accession>A0A1T5LKY1</accession>
<protein>
    <submittedName>
        <fullName evidence="2">GrpB domain, predicted nucleotidyltransferase, UPF0157 family</fullName>
    </submittedName>
</protein>
<dbReference type="SUPFAM" id="SSF55729">
    <property type="entry name" value="Acyl-CoA N-acyltransferases (Nat)"/>
    <property type="match status" value="1"/>
</dbReference>
<dbReference type="PROSITE" id="PS51186">
    <property type="entry name" value="GNAT"/>
    <property type="match status" value="1"/>
</dbReference>
<dbReference type="FunFam" id="3.40.630.30:FF:000182">
    <property type="entry name" value="Putative acetyltransferase"/>
    <property type="match status" value="1"/>
</dbReference>
<evidence type="ECO:0000313" key="2">
    <source>
        <dbReference type="EMBL" id="SKC76661.1"/>
    </source>
</evidence>
<keyword evidence="2" id="KW-0808">Transferase</keyword>
<keyword evidence="3" id="KW-1185">Reference proteome</keyword>
<dbReference type="PANTHER" id="PTHR34822">
    <property type="entry name" value="GRPB DOMAIN PROTEIN (AFU_ORTHOLOGUE AFUA_1G01530)"/>
    <property type="match status" value="1"/>
</dbReference>
<dbReference type="Pfam" id="PF04229">
    <property type="entry name" value="GrpB"/>
    <property type="match status" value="1"/>
</dbReference>
<dbReference type="InterPro" id="IPR000182">
    <property type="entry name" value="GNAT_dom"/>
</dbReference>
<proteinExistence type="predicted"/>
<evidence type="ECO:0000259" key="1">
    <source>
        <dbReference type="PROSITE" id="PS51186"/>
    </source>
</evidence>
<dbReference type="InterPro" id="IPR016181">
    <property type="entry name" value="Acyl_CoA_acyltransferase"/>
</dbReference>
<gene>
    <name evidence="2" type="ORF">SAMN04324258_3623</name>
</gene>
<dbReference type="AlphaFoldDB" id="A0A1T5LKY1"/>
<reference evidence="2 3" key="1">
    <citation type="submission" date="2017-02" db="EMBL/GenBank/DDBJ databases">
        <authorList>
            <person name="Peterson S.W."/>
        </authorList>
    </citation>
    <scope>NUCLEOTIDE SEQUENCE [LARGE SCALE GENOMIC DNA]</scope>
    <source>
        <strain evidence="2 3">DSM 21481</strain>
    </source>
</reference>
<evidence type="ECO:0000313" key="3">
    <source>
        <dbReference type="Proteomes" id="UP000189777"/>
    </source>
</evidence>
<dbReference type="CDD" id="cd04301">
    <property type="entry name" value="NAT_SF"/>
    <property type="match status" value="1"/>
</dbReference>
<dbReference type="Proteomes" id="UP000189777">
    <property type="component" value="Unassembled WGS sequence"/>
</dbReference>
<dbReference type="InterPro" id="IPR007344">
    <property type="entry name" value="GrpB/CoaE"/>
</dbReference>
<dbReference type="InterPro" id="IPR043519">
    <property type="entry name" value="NT_sf"/>
</dbReference>